<protein>
    <recommendedName>
        <fullName evidence="2">tRNA nuclease CdiA C-terminal domain-containing protein</fullName>
    </recommendedName>
</protein>
<evidence type="ECO:0000313" key="4">
    <source>
        <dbReference type="Proteomes" id="UP000308760"/>
    </source>
</evidence>
<dbReference type="CDD" id="cd13442">
    <property type="entry name" value="CDI_toxin_Bp1026b-like"/>
    <property type="match status" value="1"/>
</dbReference>
<dbReference type="Proteomes" id="UP000308760">
    <property type="component" value="Unassembled WGS sequence"/>
</dbReference>
<feature type="compositionally biased region" description="Low complexity" evidence="1">
    <location>
        <begin position="62"/>
        <end position="82"/>
    </location>
</feature>
<evidence type="ECO:0000256" key="1">
    <source>
        <dbReference type="SAM" id="MobiDB-lite"/>
    </source>
</evidence>
<organism evidence="3 4">
    <name type="scientific">Glycomyces buryatensis</name>
    <dbReference type="NCBI Taxonomy" id="2570927"/>
    <lineage>
        <taxon>Bacteria</taxon>
        <taxon>Bacillati</taxon>
        <taxon>Actinomycetota</taxon>
        <taxon>Actinomycetes</taxon>
        <taxon>Glycomycetales</taxon>
        <taxon>Glycomycetaceae</taxon>
        <taxon>Glycomyces</taxon>
    </lineage>
</organism>
<name>A0A4S8QJ90_9ACTN</name>
<reference evidence="3 4" key="2">
    <citation type="submission" date="2019-05" db="EMBL/GenBank/DDBJ databases">
        <title>Glycomyces buryatensis sp. nov.</title>
        <authorList>
            <person name="Nikitina E."/>
        </authorList>
    </citation>
    <scope>NUCLEOTIDE SEQUENCE [LARGE SCALE GENOMIC DNA]</scope>
    <source>
        <strain evidence="3 4">18</strain>
    </source>
</reference>
<proteinExistence type="predicted"/>
<feature type="compositionally biased region" description="Polar residues" evidence="1">
    <location>
        <begin position="93"/>
        <end position="102"/>
    </location>
</feature>
<accession>A0A4S8QJ90</accession>
<dbReference type="RefSeq" id="WP_136535203.1">
    <property type="nucleotide sequence ID" value="NZ_STGY01000055.1"/>
</dbReference>
<sequence>MRILFKLLTVAVIGLALASKDKSGKGNGSGGTNSHGADLPANGITSANDAVEGNYKKGEVPGQGQDANGGTDADADNSANNTPTDDKGRTEPSQEPSPNNTPRGEPTEVRGSPENRRGLQRENEAAQTLAEHGYDVEQNPPRNENGKDPDYKIEGEYFDCYSPSRDDPGRIRDDISAKVKKGQADNIVLNLDDSGMNIADLRATLERKPINNLEEIKIVQNGQVIDFYPF</sequence>
<feature type="region of interest" description="Disordered" evidence="1">
    <location>
        <begin position="19"/>
        <end position="120"/>
    </location>
</feature>
<dbReference type="OrthoDB" id="5524878at2"/>
<dbReference type="AlphaFoldDB" id="A0A4S8QJ90"/>
<feature type="domain" description="tRNA nuclease CdiA C-terminal" evidence="2">
    <location>
        <begin position="147"/>
        <end position="223"/>
    </location>
</feature>
<dbReference type="Gene3D" id="3.40.1350.120">
    <property type="match status" value="1"/>
</dbReference>
<dbReference type="Pfam" id="PF18451">
    <property type="entry name" value="CdiA_C"/>
    <property type="match status" value="1"/>
</dbReference>
<feature type="region of interest" description="Disordered" evidence="1">
    <location>
        <begin position="132"/>
        <end position="151"/>
    </location>
</feature>
<dbReference type="InterPro" id="IPR033806">
    <property type="entry name" value="CDI_toxin_Bp1026b-like"/>
</dbReference>
<comment type="caution">
    <text evidence="3">The sequence shown here is derived from an EMBL/GenBank/DDBJ whole genome shotgun (WGS) entry which is preliminary data.</text>
</comment>
<gene>
    <name evidence="3" type="ORF">FAB82_14240</name>
</gene>
<keyword evidence="4" id="KW-1185">Reference proteome</keyword>
<reference evidence="4" key="1">
    <citation type="submission" date="2019-04" db="EMBL/GenBank/DDBJ databases">
        <title>Nocardioides xinjiangensis sp. nov.</title>
        <authorList>
            <person name="Liu S."/>
        </authorList>
    </citation>
    <scope>NUCLEOTIDE SEQUENCE [LARGE SCALE GENOMIC DNA]</scope>
    <source>
        <strain evidence="4">18</strain>
    </source>
</reference>
<feature type="compositionally biased region" description="Basic and acidic residues" evidence="1">
    <location>
        <begin position="105"/>
        <end position="120"/>
    </location>
</feature>
<dbReference type="InterPro" id="IPR040559">
    <property type="entry name" value="CdiA_C"/>
</dbReference>
<evidence type="ECO:0000313" key="3">
    <source>
        <dbReference type="EMBL" id="THV40804.1"/>
    </source>
</evidence>
<evidence type="ECO:0000259" key="2">
    <source>
        <dbReference type="Pfam" id="PF18451"/>
    </source>
</evidence>
<dbReference type="GO" id="GO:0004549">
    <property type="term" value="F:tRNA-specific ribonuclease activity"/>
    <property type="evidence" value="ECO:0007669"/>
    <property type="project" value="InterPro"/>
</dbReference>
<dbReference type="EMBL" id="STGY01000055">
    <property type="protein sequence ID" value="THV40804.1"/>
    <property type="molecule type" value="Genomic_DNA"/>
</dbReference>